<dbReference type="Proteomes" id="UP001583177">
    <property type="component" value="Unassembled WGS sequence"/>
</dbReference>
<organism evidence="3 4">
    <name type="scientific">Diaporthe australafricana</name>
    <dbReference type="NCBI Taxonomy" id="127596"/>
    <lineage>
        <taxon>Eukaryota</taxon>
        <taxon>Fungi</taxon>
        <taxon>Dikarya</taxon>
        <taxon>Ascomycota</taxon>
        <taxon>Pezizomycotina</taxon>
        <taxon>Sordariomycetes</taxon>
        <taxon>Sordariomycetidae</taxon>
        <taxon>Diaporthales</taxon>
        <taxon>Diaporthaceae</taxon>
        <taxon>Diaporthe</taxon>
    </lineage>
</organism>
<keyword evidence="4" id="KW-1185">Reference proteome</keyword>
<comment type="caution">
    <text evidence="3">The sequence shown here is derived from an EMBL/GenBank/DDBJ whole genome shotgun (WGS) entry which is preliminary data.</text>
</comment>
<evidence type="ECO:0000256" key="2">
    <source>
        <dbReference type="SAM" id="MobiDB-lite"/>
    </source>
</evidence>
<name>A0ABR3XI17_9PEZI</name>
<gene>
    <name evidence="3" type="ORF">Daus18300_003319</name>
</gene>
<feature type="region of interest" description="Disordered" evidence="2">
    <location>
        <begin position="154"/>
        <end position="224"/>
    </location>
</feature>
<evidence type="ECO:0000313" key="4">
    <source>
        <dbReference type="Proteomes" id="UP001583177"/>
    </source>
</evidence>
<reference evidence="3 4" key="1">
    <citation type="journal article" date="2024" name="IMA Fungus">
        <title>IMA Genome - F19 : A genome assembly and annotation guide to empower mycologists, including annotated draft genome sequences of Ceratocystis pirilliformis, Diaporthe australafricana, Fusarium ophioides, Paecilomyces lecythidis, and Sporothrix stenoceras.</title>
        <authorList>
            <person name="Aylward J."/>
            <person name="Wilson A.M."/>
            <person name="Visagie C.M."/>
            <person name="Spraker J."/>
            <person name="Barnes I."/>
            <person name="Buitendag C."/>
            <person name="Ceriani C."/>
            <person name="Del Mar Angel L."/>
            <person name="du Plessis D."/>
            <person name="Fuchs T."/>
            <person name="Gasser K."/>
            <person name="Kramer D."/>
            <person name="Li W."/>
            <person name="Munsamy K."/>
            <person name="Piso A."/>
            <person name="Price J.L."/>
            <person name="Sonnekus B."/>
            <person name="Thomas C."/>
            <person name="van der Nest A."/>
            <person name="van Dijk A."/>
            <person name="van Heerden A."/>
            <person name="van Vuuren N."/>
            <person name="Yilmaz N."/>
            <person name="Duong T.A."/>
            <person name="van der Merwe N.A."/>
            <person name="Wingfield M.J."/>
            <person name="Wingfield B.D."/>
        </authorList>
    </citation>
    <scope>NUCLEOTIDE SEQUENCE [LARGE SCALE GENOMIC DNA]</scope>
    <source>
        <strain evidence="3 4">CMW 18300</strain>
    </source>
</reference>
<keyword evidence="1" id="KW-0175">Coiled coil</keyword>
<feature type="compositionally biased region" description="Basic and acidic residues" evidence="2">
    <location>
        <begin position="154"/>
        <end position="190"/>
    </location>
</feature>
<dbReference type="EMBL" id="JAWRVE010000020">
    <property type="protein sequence ID" value="KAL1875248.1"/>
    <property type="molecule type" value="Genomic_DNA"/>
</dbReference>
<accession>A0ABR3XI17</accession>
<evidence type="ECO:0000313" key="3">
    <source>
        <dbReference type="EMBL" id="KAL1875248.1"/>
    </source>
</evidence>
<feature type="coiled-coil region" evidence="1">
    <location>
        <begin position="397"/>
        <end position="435"/>
    </location>
</feature>
<proteinExistence type="predicted"/>
<evidence type="ECO:0000256" key="1">
    <source>
        <dbReference type="SAM" id="Coils"/>
    </source>
</evidence>
<sequence length="454" mass="52064">MKTGTEVYRSSALFPHRIRILLNEISALRGVVDECYETVNDGPVQAPPHVKELLITCFEQGKEVEAFIERAAESRQQLSSTMLSRLKMMSFILSSQGKQLDSSVAVFRDKVVILRDACSEVRLRSQLVELSAGMARISGESRFHFEQRRDYEDMEQLRHEQEQQRYEKEQQRYDKEQQRHEREQRMREAQDPAFSAPVGPSAAEGSNVPSALAEHGDQGGSQDGDHLQLEVAQRHNFRTGLNSLAVDDFILNGVVRVENSDPETTATVLVEDPTKEGGDRFRPVPAAVVPYYPARIKMDTGSTDDFVTLNYLTRAGFNIESLKPIPEDEQDEIEGLNRVMYKPRFKVNLKYYRQGESQMNDITFFVVDQGPFDLLLSSRRFAEEAERHLYPYSLPMVRRKRKTREEIGKEIEKEKKKLEEAKKQEQRDFEIARARRVPVGRVSTINTVASNSMP</sequence>
<protein>
    <submittedName>
        <fullName evidence="3">Uncharacterized protein</fullName>
    </submittedName>
</protein>